<gene>
    <name evidence="1" type="ORF">PXEA_LOCUS4779</name>
</gene>
<dbReference type="Proteomes" id="UP000784294">
    <property type="component" value="Unassembled WGS sequence"/>
</dbReference>
<organism evidence="1 2">
    <name type="scientific">Protopolystoma xenopodis</name>
    <dbReference type="NCBI Taxonomy" id="117903"/>
    <lineage>
        <taxon>Eukaryota</taxon>
        <taxon>Metazoa</taxon>
        <taxon>Spiralia</taxon>
        <taxon>Lophotrochozoa</taxon>
        <taxon>Platyhelminthes</taxon>
        <taxon>Monogenea</taxon>
        <taxon>Polyopisthocotylea</taxon>
        <taxon>Polystomatidea</taxon>
        <taxon>Polystomatidae</taxon>
        <taxon>Protopolystoma</taxon>
    </lineage>
</organism>
<evidence type="ECO:0000313" key="1">
    <source>
        <dbReference type="EMBL" id="VEL11339.1"/>
    </source>
</evidence>
<evidence type="ECO:0000313" key="2">
    <source>
        <dbReference type="Proteomes" id="UP000784294"/>
    </source>
</evidence>
<protein>
    <submittedName>
        <fullName evidence="1">Uncharacterized protein</fullName>
    </submittedName>
</protein>
<comment type="caution">
    <text evidence="1">The sequence shown here is derived from an EMBL/GenBank/DDBJ whole genome shotgun (WGS) entry which is preliminary data.</text>
</comment>
<sequence>MLLPNVEYFDLIRLDCEDVKVGLSRECKRLANILLDRVASDHRTCSKEICAAFEEIRERCRKEPTSSEELIEMIRYMEEARCQGMLCREYLKYLLDVYQFSPEDIRLNSEVLTWRKRIYPEFDANDKVSIKLIYA</sequence>
<dbReference type="EMBL" id="CAAALY010011540">
    <property type="protein sequence ID" value="VEL11339.1"/>
    <property type="molecule type" value="Genomic_DNA"/>
</dbReference>
<dbReference type="OrthoDB" id="6281840at2759"/>
<keyword evidence="2" id="KW-1185">Reference proteome</keyword>
<dbReference type="AlphaFoldDB" id="A0A448WGP2"/>
<accession>A0A448WGP2</accession>
<proteinExistence type="predicted"/>
<reference evidence="1" key="1">
    <citation type="submission" date="2018-11" db="EMBL/GenBank/DDBJ databases">
        <authorList>
            <consortium name="Pathogen Informatics"/>
        </authorList>
    </citation>
    <scope>NUCLEOTIDE SEQUENCE</scope>
</reference>
<name>A0A448WGP2_9PLAT</name>